<evidence type="ECO:0000313" key="10">
    <source>
        <dbReference type="EMBL" id="AYR24466.1"/>
    </source>
</evidence>
<dbReference type="Pfam" id="PF00072">
    <property type="entry name" value="Response_reg"/>
    <property type="match status" value="1"/>
</dbReference>
<proteinExistence type="predicted"/>
<feature type="domain" description="Response regulatory" evidence="8">
    <location>
        <begin position="2"/>
        <end position="115"/>
    </location>
</feature>
<feature type="modified residue" description="4-aspartylphosphate" evidence="6">
    <location>
        <position position="50"/>
    </location>
</feature>
<evidence type="ECO:0000259" key="8">
    <source>
        <dbReference type="PROSITE" id="PS50110"/>
    </source>
</evidence>
<dbReference type="InterPro" id="IPR001867">
    <property type="entry name" value="OmpR/PhoB-type_DNA-bd"/>
</dbReference>
<dbReference type="SUPFAM" id="SSF52172">
    <property type="entry name" value="CheY-like"/>
    <property type="match status" value="1"/>
</dbReference>
<sequence length="225" mass="25332">MHILLVEDDKKAARLLAQGLQEEGFEVVVAHSGEEALAHLGSAFDVAIFDRMLPGIDGLTLCQRVRQAQVQWPILMLTARDALGEKVEGLNAGVDDYLAKPFAFEELLARLHALLRRPSQLQVMHLQLADLRIDLLAHEVLRDGQRLDLTQKEYAVLVLLVRHAGNVVSRQQLAEQVWHADLIAIDNLIDVHIKNLRRKIDTEGRPAMIETLRGQGFCIRRQGQQ</sequence>
<dbReference type="CDD" id="cd19935">
    <property type="entry name" value="REC_OmpR_CusR-like"/>
    <property type="match status" value="1"/>
</dbReference>
<dbReference type="PANTHER" id="PTHR48111:SF1">
    <property type="entry name" value="TWO-COMPONENT RESPONSE REGULATOR ORR33"/>
    <property type="match status" value="1"/>
</dbReference>
<reference evidence="10 11" key="1">
    <citation type="submission" date="2017-11" db="EMBL/GenBank/DDBJ databases">
        <title>Complete genome sequence of Herbaspirillum rubrisubalbicans DSM 11543.</title>
        <authorList>
            <person name="Chen M."/>
            <person name="An Q."/>
        </authorList>
    </citation>
    <scope>NUCLEOTIDE SEQUENCE [LARGE SCALE GENOMIC DNA]</scope>
    <source>
        <strain evidence="10 11">DSM 11543</strain>
    </source>
</reference>
<feature type="domain" description="OmpR/PhoB-type" evidence="9">
    <location>
        <begin position="123"/>
        <end position="221"/>
    </location>
</feature>
<keyword evidence="4 7" id="KW-0238">DNA-binding</keyword>
<dbReference type="EMBL" id="CP024996">
    <property type="protein sequence ID" value="AYR24466.1"/>
    <property type="molecule type" value="Genomic_DNA"/>
</dbReference>
<feature type="DNA-binding region" description="OmpR/PhoB-type" evidence="7">
    <location>
        <begin position="123"/>
        <end position="221"/>
    </location>
</feature>
<evidence type="ECO:0000256" key="6">
    <source>
        <dbReference type="PROSITE-ProRule" id="PRU00169"/>
    </source>
</evidence>
<dbReference type="CDD" id="cd00383">
    <property type="entry name" value="trans_reg_C"/>
    <property type="match status" value="1"/>
</dbReference>
<dbReference type="GO" id="GO:0006355">
    <property type="term" value="P:regulation of DNA-templated transcription"/>
    <property type="evidence" value="ECO:0007669"/>
    <property type="project" value="InterPro"/>
</dbReference>
<dbReference type="AlphaFoldDB" id="A0AAD0U905"/>
<dbReference type="Proteomes" id="UP000269199">
    <property type="component" value="Chromosome"/>
</dbReference>
<dbReference type="Gene3D" id="1.10.10.10">
    <property type="entry name" value="Winged helix-like DNA-binding domain superfamily/Winged helix DNA-binding domain"/>
    <property type="match status" value="1"/>
</dbReference>
<accession>A0AAD0U905</accession>
<dbReference type="PANTHER" id="PTHR48111">
    <property type="entry name" value="REGULATOR OF RPOS"/>
    <property type="match status" value="1"/>
</dbReference>
<dbReference type="GO" id="GO:0000156">
    <property type="term" value="F:phosphorelay response regulator activity"/>
    <property type="evidence" value="ECO:0007669"/>
    <property type="project" value="TreeGrafter"/>
</dbReference>
<protein>
    <submittedName>
        <fullName evidence="10">DNA-binding response regulator</fullName>
    </submittedName>
</protein>
<keyword evidence="5" id="KW-0804">Transcription</keyword>
<evidence type="ECO:0000313" key="11">
    <source>
        <dbReference type="Proteomes" id="UP000269199"/>
    </source>
</evidence>
<dbReference type="RefSeq" id="WP_058895425.1">
    <property type="nucleotide sequence ID" value="NZ_CP024996.1"/>
</dbReference>
<keyword evidence="1 6" id="KW-0597">Phosphoprotein</keyword>
<dbReference type="GO" id="GO:0032993">
    <property type="term" value="C:protein-DNA complex"/>
    <property type="evidence" value="ECO:0007669"/>
    <property type="project" value="TreeGrafter"/>
</dbReference>
<dbReference type="SMART" id="SM00862">
    <property type="entry name" value="Trans_reg_C"/>
    <property type="match status" value="1"/>
</dbReference>
<dbReference type="InterPro" id="IPR011006">
    <property type="entry name" value="CheY-like_superfamily"/>
</dbReference>
<evidence type="ECO:0000256" key="3">
    <source>
        <dbReference type="ARBA" id="ARBA00023015"/>
    </source>
</evidence>
<dbReference type="SMART" id="SM00448">
    <property type="entry name" value="REC"/>
    <property type="match status" value="1"/>
</dbReference>
<dbReference type="InterPro" id="IPR039420">
    <property type="entry name" value="WalR-like"/>
</dbReference>
<dbReference type="Pfam" id="PF00486">
    <property type="entry name" value="Trans_reg_C"/>
    <property type="match status" value="1"/>
</dbReference>
<gene>
    <name evidence="10" type="ORF">RC54_11740</name>
</gene>
<keyword evidence="2" id="KW-0902">Two-component regulatory system</keyword>
<dbReference type="FunFam" id="1.10.10.10:FF:000005">
    <property type="entry name" value="Two-component system response regulator"/>
    <property type="match status" value="1"/>
</dbReference>
<dbReference type="InterPro" id="IPR001789">
    <property type="entry name" value="Sig_transdc_resp-reg_receiver"/>
</dbReference>
<evidence type="ECO:0000256" key="1">
    <source>
        <dbReference type="ARBA" id="ARBA00022553"/>
    </source>
</evidence>
<evidence type="ECO:0000256" key="7">
    <source>
        <dbReference type="PROSITE-ProRule" id="PRU01091"/>
    </source>
</evidence>
<dbReference type="InterPro" id="IPR036388">
    <property type="entry name" value="WH-like_DNA-bd_sf"/>
</dbReference>
<evidence type="ECO:0000256" key="5">
    <source>
        <dbReference type="ARBA" id="ARBA00023163"/>
    </source>
</evidence>
<dbReference type="GO" id="GO:0000976">
    <property type="term" value="F:transcription cis-regulatory region binding"/>
    <property type="evidence" value="ECO:0007669"/>
    <property type="project" value="TreeGrafter"/>
</dbReference>
<dbReference type="GO" id="GO:0005829">
    <property type="term" value="C:cytosol"/>
    <property type="evidence" value="ECO:0007669"/>
    <property type="project" value="TreeGrafter"/>
</dbReference>
<organism evidence="10 11">
    <name type="scientific">Herbaspirillum rubrisubalbicans</name>
    <dbReference type="NCBI Taxonomy" id="80842"/>
    <lineage>
        <taxon>Bacteria</taxon>
        <taxon>Pseudomonadati</taxon>
        <taxon>Pseudomonadota</taxon>
        <taxon>Betaproteobacteria</taxon>
        <taxon>Burkholderiales</taxon>
        <taxon>Oxalobacteraceae</taxon>
        <taxon>Herbaspirillum</taxon>
    </lineage>
</organism>
<evidence type="ECO:0000256" key="2">
    <source>
        <dbReference type="ARBA" id="ARBA00023012"/>
    </source>
</evidence>
<dbReference type="Gene3D" id="3.40.50.2300">
    <property type="match status" value="1"/>
</dbReference>
<dbReference type="PROSITE" id="PS51755">
    <property type="entry name" value="OMPR_PHOB"/>
    <property type="match status" value="1"/>
</dbReference>
<dbReference type="Gene3D" id="6.10.250.690">
    <property type="match status" value="1"/>
</dbReference>
<dbReference type="PROSITE" id="PS50110">
    <property type="entry name" value="RESPONSE_REGULATORY"/>
    <property type="match status" value="1"/>
</dbReference>
<name>A0AAD0U905_9BURK</name>
<evidence type="ECO:0000256" key="4">
    <source>
        <dbReference type="ARBA" id="ARBA00023125"/>
    </source>
</evidence>
<evidence type="ECO:0000259" key="9">
    <source>
        <dbReference type="PROSITE" id="PS51755"/>
    </source>
</evidence>
<keyword evidence="3" id="KW-0805">Transcription regulation</keyword>